<dbReference type="OrthoDB" id="3592035at2759"/>
<gene>
    <name evidence="4" type="ORF">FZEAL_4545</name>
</gene>
<dbReference type="PANTHER" id="PTHR30255">
    <property type="entry name" value="SINGLE-STRANDED-DNA-SPECIFIC EXONUCLEASE RECJ"/>
    <property type="match status" value="1"/>
</dbReference>
<dbReference type="InterPro" id="IPR038763">
    <property type="entry name" value="DHH_sf"/>
</dbReference>
<protein>
    <submittedName>
        <fullName evidence="4">Uncharacterized protein</fullName>
    </submittedName>
</protein>
<dbReference type="Pfam" id="PF01368">
    <property type="entry name" value="DHH"/>
    <property type="match status" value="1"/>
</dbReference>
<dbReference type="Gene3D" id="2.60.40.10">
    <property type="entry name" value="Immunoglobulins"/>
    <property type="match status" value="1"/>
</dbReference>
<dbReference type="Gene3D" id="3.90.245.10">
    <property type="entry name" value="Ribonucleoside hydrolase-like"/>
    <property type="match status" value="1"/>
</dbReference>
<accession>A0A8H4ULY5</accession>
<dbReference type="EMBL" id="JABEYC010000315">
    <property type="protein sequence ID" value="KAF4979172.1"/>
    <property type="molecule type" value="Genomic_DNA"/>
</dbReference>
<reference evidence="4" key="2">
    <citation type="submission" date="2020-05" db="EMBL/GenBank/DDBJ databases">
        <authorList>
            <person name="Kim H.-S."/>
            <person name="Proctor R.H."/>
            <person name="Brown D.W."/>
        </authorList>
    </citation>
    <scope>NUCLEOTIDE SEQUENCE</scope>
    <source>
        <strain evidence="4">NRRL 22465</strain>
    </source>
</reference>
<organism evidence="4 5">
    <name type="scientific">Fusarium zealandicum</name>
    <dbReference type="NCBI Taxonomy" id="1053134"/>
    <lineage>
        <taxon>Eukaryota</taxon>
        <taxon>Fungi</taxon>
        <taxon>Dikarya</taxon>
        <taxon>Ascomycota</taxon>
        <taxon>Pezizomycotina</taxon>
        <taxon>Sordariomycetes</taxon>
        <taxon>Hypocreomycetidae</taxon>
        <taxon>Hypocreales</taxon>
        <taxon>Nectriaceae</taxon>
        <taxon>Fusarium</taxon>
        <taxon>Fusarium staphyleae species complex</taxon>
    </lineage>
</organism>
<evidence type="ECO:0000259" key="2">
    <source>
        <dbReference type="Pfam" id="PF07632"/>
    </source>
</evidence>
<dbReference type="Pfam" id="PF21027">
    <property type="entry name" value="Sde0182_C"/>
    <property type="match status" value="1"/>
</dbReference>
<dbReference type="GO" id="GO:0004527">
    <property type="term" value="F:exonuclease activity"/>
    <property type="evidence" value="ECO:0007669"/>
    <property type="project" value="UniProtKB-KW"/>
</dbReference>
<dbReference type="AlphaFoldDB" id="A0A8H4ULY5"/>
<dbReference type="InterPro" id="IPR051673">
    <property type="entry name" value="SSDNA_exonuclease_RecJ"/>
</dbReference>
<feature type="domain" description="Cellulose-binding Sde182 nucleoside hydrolase-like" evidence="2">
    <location>
        <begin position="18"/>
        <end position="280"/>
    </location>
</feature>
<proteinExistence type="predicted"/>
<dbReference type="InterPro" id="IPR013783">
    <property type="entry name" value="Ig-like_fold"/>
</dbReference>
<reference evidence="4" key="1">
    <citation type="journal article" date="2020" name="BMC Genomics">
        <title>Correction to: Identification and distribution of gene clusters required for synthesis of sphingolipid metabolism inhibitors in diverse species of the filamentous fungus Fusarium.</title>
        <authorList>
            <person name="Kim H.S."/>
            <person name="Lohmar J.M."/>
            <person name="Busman M."/>
            <person name="Brown D.W."/>
            <person name="Naumann T.A."/>
            <person name="Divon H.H."/>
            <person name="Lysoe E."/>
            <person name="Uhlig S."/>
            <person name="Proctor R.H."/>
        </authorList>
    </citation>
    <scope>NUCLEOTIDE SEQUENCE</scope>
    <source>
        <strain evidence="4">NRRL 22465</strain>
    </source>
</reference>
<dbReference type="PANTHER" id="PTHR30255:SF2">
    <property type="entry name" value="SINGLE-STRANDED-DNA-SPECIFIC EXONUCLEASE RECJ"/>
    <property type="match status" value="1"/>
</dbReference>
<evidence type="ECO:0000259" key="1">
    <source>
        <dbReference type="Pfam" id="PF01368"/>
    </source>
</evidence>
<dbReference type="Gene3D" id="3.90.1640.30">
    <property type="match status" value="1"/>
</dbReference>
<dbReference type="SUPFAM" id="SSF64182">
    <property type="entry name" value="DHH phosphoesterases"/>
    <property type="match status" value="1"/>
</dbReference>
<dbReference type="Proteomes" id="UP000635477">
    <property type="component" value="Unassembled WGS sequence"/>
</dbReference>
<sequence length="996" mass="110093">MTSSTGRSSLIPFPSKHRVFILTDITNEPDDAESFCRYLTYANQFKTEGVVAVTSVWLPDSVAPHKLQEIVDGYEKVVDNLNSHAHPDFLYPPAGEIRGLIKAGPPVYGMAAVGDDVPLSEGTELLLERLTSSDTEPLWVLVWGGVNVLAQALDRIRDRPDAAQIRSKLRVYTISDQDDCGSWIRQQWPDIFYICSVHGWNQYRNATWIGISGAVDQGGPDPSKVTKEWVKENIQLGPLGAVYPKPAFIIEGDTPTFLYIMQNGLNVPEEPSYGSWGGRYLPLNVSSKGIPNRGHFCDTADTVIGINGNEFCTNKATIWRWRNAYQNDFAARMQWTLTSDFTKVNHQPVISVNSDIGYKPYHLEAAAGSTITIDASKTYDPDGDKLSFKWFQYREPSATQSYHGYEVSELGIKEVEGTDGSKAEVTIAPPEKSCVVVRDQTSLEKGLLLHLILEVTDAGTPPLTSYRRILIQPVNEQYKGPGVARKLDDESLYSHEREYLRLDYANTTDYRMSMRLTILKTYSRATRFYGFLRTPTSRIALYSRHTNNFDAMKRAAATASIATASPNAKKPRTATSSTKVPEYHLTPSVKDKEGEVIWPAPRDQIEAARSFIRECVAAGQRTLIVPDKDADGLTSGAILDRTLALLGLDSSLISVYVLEKGCNVHDESSRAAMAAYKPAFIFVLDQGSRASPPLIDGSHRAIVIDHHYAEENDHPQGSLHVTACNSPPVSTSSLLTYLICRDMHEGVEEKCDWLCVMGTHGDLGNTLKWEPPFPDMKATFKTYTKKAINDAVSLINAPRRTASYDVPAAWRALRVASSPKELLKDKDLLAARAEVNAEVERCTHTAPKFSADGRVAVFRISSAAQVHPVIATRWAGHLSSAKLEVVLVANQGYLPGMVNFSCRIPRCARGKDPPVNIIEVLREVAGRAEDSTLRQRLGESFARGHKEASGGIVPKAEFEELIEVLEVGKKTETSPKKTQKVPAAQANTLLNYFGKS</sequence>
<dbReference type="InterPro" id="IPR001667">
    <property type="entry name" value="DDH_dom"/>
</dbReference>
<feature type="domain" description="Cellulose-binding Sde182 C-terminal" evidence="3">
    <location>
        <begin position="370"/>
        <end position="472"/>
    </location>
</feature>
<evidence type="ECO:0000313" key="5">
    <source>
        <dbReference type="Proteomes" id="UP000635477"/>
    </source>
</evidence>
<keyword evidence="5" id="KW-1185">Reference proteome</keyword>
<dbReference type="GO" id="GO:0016799">
    <property type="term" value="F:hydrolase activity, hydrolyzing N-glycosyl compounds"/>
    <property type="evidence" value="ECO:0007669"/>
    <property type="project" value="InterPro"/>
</dbReference>
<dbReference type="Pfam" id="PF07632">
    <property type="entry name" value="Sde182_NH-like"/>
    <property type="match status" value="1"/>
</dbReference>
<name>A0A8H4ULY5_9HYPO</name>
<dbReference type="InterPro" id="IPR048527">
    <property type="entry name" value="Sde182_C"/>
</dbReference>
<feature type="domain" description="DDH" evidence="1">
    <location>
        <begin position="622"/>
        <end position="745"/>
    </location>
</feature>
<evidence type="ECO:0000259" key="3">
    <source>
        <dbReference type="Pfam" id="PF21027"/>
    </source>
</evidence>
<dbReference type="InterPro" id="IPR011483">
    <property type="entry name" value="Sde182_NH-like"/>
</dbReference>
<dbReference type="InterPro" id="IPR036452">
    <property type="entry name" value="Ribo_hydro-like"/>
</dbReference>
<evidence type="ECO:0000313" key="4">
    <source>
        <dbReference type="EMBL" id="KAF4979172.1"/>
    </source>
</evidence>
<comment type="caution">
    <text evidence="4">The sequence shown here is derived from an EMBL/GenBank/DDBJ whole genome shotgun (WGS) entry which is preliminary data.</text>
</comment>